<keyword evidence="4" id="KW-1015">Disulfide bond</keyword>
<evidence type="ECO:0000313" key="8">
    <source>
        <dbReference type="EMBL" id="EDQ84789.1"/>
    </source>
</evidence>
<dbReference type="FunFam" id="3.50.4.10:FF:000041">
    <property type="entry name" value="Glycosyltransferase family 31 protein"/>
    <property type="match status" value="1"/>
</dbReference>
<dbReference type="PANTHER" id="PTHR42721:SF41">
    <property type="entry name" value="GLYCOSIDE HYDROLASE FAMILY 3 C-TERMINAL DOMAIN-CONTAINING PROTEIN"/>
    <property type="match status" value="1"/>
</dbReference>
<evidence type="ECO:0000313" key="9">
    <source>
        <dbReference type="Proteomes" id="UP000001357"/>
    </source>
</evidence>
<dbReference type="Gene3D" id="2.60.40.10">
    <property type="entry name" value="Immunoglobulins"/>
    <property type="match status" value="1"/>
</dbReference>
<dbReference type="InterPro" id="IPR001764">
    <property type="entry name" value="Glyco_hydro_3_N"/>
</dbReference>
<dbReference type="CDD" id="cd01100">
    <property type="entry name" value="APPLE_Factor_XI_like"/>
    <property type="match status" value="1"/>
</dbReference>
<feature type="domain" description="Apple" evidence="7">
    <location>
        <begin position="24"/>
        <end position="100"/>
    </location>
</feature>
<dbReference type="FunFam" id="3.40.50.1700:FF:000009">
    <property type="entry name" value="Periplasmic beta-glucosidase"/>
    <property type="match status" value="1"/>
</dbReference>
<dbReference type="KEGG" id="mbr:MONBRDRAFT_39142"/>
<keyword evidence="2" id="KW-0677">Repeat</keyword>
<dbReference type="InterPro" id="IPR003609">
    <property type="entry name" value="Pan_app"/>
</dbReference>
<dbReference type="Pfam" id="PF00933">
    <property type="entry name" value="Glyco_hydro_3"/>
    <property type="match status" value="1"/>
</dbReference>
<dbReference type="SMART" id="SM01217">
    <property type="entry name" value="Fn3_like"/>
    <property type="match status" value="1"/>
</dbReference>
<proteinExistence type="predicted"/>
<dbReference type="InterPro" id="IPR002772">
    <property type="entry name" value="Glyco_hydro_3_C"/>
</dbReference>
<name>A9VCI2_MONBE</name>
<dbReference type="SMART" id="SM00223">
    <property type="entry name" value="APPLE"/>
    <property type="match status" value="1"/>
</dbReference>
<dbReference type="GO" id="GO:0045493">
    <property type="term" value="P:xylan catabolic process"/>
    <property type="evidence" value="ECO:0000318"/>
    <property type="project" value="GO_Central"/>
</dbReference>
<dbReference type="InterPro" id="IPR036962">
    <property type="entry name" value="Glyco_hydro_3_N_sf"/>
</dbReference>
<dbReference type="Proteomes" id="UP000001357">
    <property type="component" value="Unassembled WGS sequence"/>
</dbReference>
<feature type="chain" id="PRO_5002742982" description="Apple domain-containing protein" evidence="6">
    <location>
        <begin position="20"/>
        <end position="834"/>
    </location>
</feature>
<dbReference type="InterPro" id="IPR044993">
    <property type="entry name" value="BXL"/>
</dbReference>
<dbReference type="GO" id="GO:0006508">
    <property type="term" value="P:proteolysis"/>
    <property type="evidence" value="ECO:0007669"/>
    <property type="project" value="InterPro"/>
</dbReference>
<dbReference type="InParanoid" id="A9VCI2"/>
<keyword evidence="9" id="KW-1185">Reference proteome</keyword>
<dbReference type="GO" id="GO:0046556">
    <property type="term" value="F:alpha-L-arabinofuranosidase activity"/>
    <property type="evidence" value="ECO:0000318"/>
    <property type="project" value="GO_Central"/>
</dbReference>
<dbReference type="InterPro" id="IPR013783">
    <property type="entry name" value="Ig-like_fold"/>
</dbReference>
<dbReference type="GeneID" id="5895704"/>
<dbReference type="InterPro" id="IPR036881">
    <property type="entry name" value="Glyco_hydro_3_C_sf"/>
</dbReference>
<dbReference type="SUPFAM" id="SSF51445">
    <property type="entry name" value="(Trans)glycosidases"/>
    <property type="match status" value="1"/>
</dbReference>
<keyword evidence="1 6" id="KW-0732">Signal</keyword>
<evidence type="ECO:0000256" key="1">
    <source>
        <dbReference type="ARBA" id="ARBA00022729"/>
    </source>
</evidence>
<dbReference type="Gene3D" id="3.50.4.10">
    <property type="entry name" value="Hepatocyte Growth Factor"/>
    <property type="match status" value="1"/>
</dbReference>
<evidence type="ECO:0000256" key="3">
    <source>
        <dbReference type="ARBA" id="ARBA00022801"/>
    </source>
</evidence>
<dbReference type="PRINTS" id="PR00133">
    <property type="entry name" value="GLHYDRLASE3"/>
</dbReference>
<organism evidence="8 9">
    <name type="scientific">Monosiga brevicollis</name>
    <name type="common">Choanoflagellate</name>
    <dbReference type="NCBI Taxonomy" id="81824"/>
    <lineage>
        <taxon>Eukaryota</taxon>
        <taxon>Choanoflagellata</taxon>
        <taxon>Craspedida</taxon>
        <taxon>Salpingoecidae</taxon>
        <taxon>Monosiga</taxon>
    </lineage>
</organism>
<feature type="signal peptide" evidence="6">
    <location>
        <begin position="1"/>
        <end position="19"/>
    </location>
</feature>
<dbReference type="GO" id="GO:0031222">
    <property type="term" value="P:arabinan catabolic process"/>
    <property type="evidence" value="ECO:0000318"/>
    <property type="project" value="GO_Central"/>
</dbReference>
<dbReference type="FunFam" id="2.60.40.10:FF:003146">
    <property type="entry name" value="Predicted protein"/>
    <property type="match status" value="1"/>
</dbReference>
<dbReference type="Gene3D" id="3.40.50.1700">
    <property type="entry name" value="Glycoside hydrolase family 3 C-terminal domain"/>
    <property type="match status" value="1"/>
</dbReference>
<dbReference type="PANTHER" id="PTHR42721">
    <property type="entry name" value="SUGAR HYDROLASE-RELATED"/>
    <property type="match status" value="1"/>
</dbReference>
<accession>A9VCI2</accession>
<evidence type="ECO:0000256" key="6">
    <source>
        <dbReference type="SAM" id="SignalP"/>
    </source>
</evidence>
<protein>
    <recommendedName>
        <fullName evidence="7">Apple domain-containing protein</fullName>
    </recommendedName>
</protein>
<dbReference type="Pfam" id="PF01915">
    <property type="entry name" value="Glyco_hydro_3_C"/>
    <property type="match status" value="1"/>
</dbReference>
<dbReference type="RefSeq" id="XP_001750439.1">
    <property type="nucleotide sequence ID" value="XM_001750387.1"/>
</dbReference>
<dbReference type="PROSITE" id="PS50948">
    <property type="entry name" value="PAN"/>
    <property type="match status" value="1"/>
</dbReference>
<reference evidence="8 9" key="1">
    <citation type="journal article" date="2008" name="Nature">
        <title>The genome of the choanoflagellate Monosiga brevicollis and the origin of metazoans.</title>
        <authorList>
            <consortium name="JGI Sequencing"/>
            <person name="King N."/>
            <person name="Westbrook M.J."/>
            <person name="Young S.L."/>
            <person name="Kuo A."/>
            <person name="Abedin M."/>
            <person name="Chapman J."/>
            <person name="Fairclough S."/>
            <person name="Hellsten U."/>
            <person name="Isogai Y."/>
            <person name="Letunic I."/>
            <person name="Marr M."/>
            <person name="Pincus D."/>
            <person name="Putnam N."/>
            <person name="Rokas A."/>
            <person name="Wright K.J."/>
            <person name="Zuzow R."/>
            <person name="Dirks W."/>
            <person name="Good M."/>
            <person name="Goodstein D."/>
            <person name="Lemons D."/>
            <person name="Li W."/>
            <person name="Lyons J.B."/>
            <person name="Morris A."/>
            <person name="Nichols S."/>
            <person name="Richter D.J."/>
            <person name="Salamov A."/>
            <person name="Bork P."/>
            <person name="Lim W.A."/>
            <person name="Manning G."/>
            <person name="Miller W.T."/>
            <person name="McGinnis W."/>
            <person name="Shapiro H."/>
            <person name="Tjian R."/>
            <person name="Grigoriev I.V."/>
            <person name="Rokhsar D."/>
        </authorList>
    </citation>
    <scope>NUCLEOTIDE SEQUENCE [LARGE SCALE GENOMIC DNA]</scope>
    <source>
        <strain evidence="9">MX1 / ATCC 50154</strain>
    </source>
</reference>
<evidence type="ECO:0000256" key="2">
    <source>
        <dbReference type="ARBA" id="ARBA00022737"/>
    </source>
</evidence>
<dbReference type="FunFam" id="3.20.20.300:FF:000020">
    <property type="entry name" value="Sugar hydrolase"/>
    <property type="match status" value="1"/>
</dbReference>
<dbReference type="eggNOG" id="ENOG502QQ55">
    <property type="taxonomic scope" value="Eukaryota"/>
</dbReference>
<keyword evidence="3" id="KW-0378">Hydrolase</keyword>
<dbReference type="SUPFAM" id="SSF52279">
    <property type="entry name" value="Beta-D-glucan exohydrolase, C-terminal domain"/>
    <property type="match status" value="1"/>
</dbReference>
<evidence type="ECO:0000259" key="7">
    <source>
        <dbReference type="PROSITE" id="PS50948"/>
    </source>
</evidence>
<dbReference type="Pfam" id="PF00024">
    <property type="entry name" value="PAN_1"/>
    <property type="match status" value="1"/>
</dbReference>
<sequence>MRQGLLLVVLATVLVLARAATQQCTSWENVVIGGSDLQHAELVASPGQCCDLCYANADCTIYTWNATSKTCILKNKQSDSTSAYGVTSGTTNDRTIWSPCMGASSSYPFCDTKLSVDDRLKDLVSRVSTADAATQLRARESAQIDNIGLPAYYWGTNAIHGMQNTACLADGQCPTSFPAPNGLSATFNYSLVKDMGRIIGRELRAYYNTKFHNGLDTWSPTINPSRDPRWGRNVESPGESPFVCGQYGAAYTEGLQNGDDKDYTQAVVTLKHWVAYSVEDYDNVTRYEYNAIVSEYDLMDTYFPGWEYVVKNAKPLGVMCSYNSLNGVPTCGNPALTAYLREDWGFEGYITSDSDSIHCIWADHHYESNAVLATRDGLLGGCDIDSGDTYADNLEAAVNQSLVNRSAVDAALTNSYRMRFNLGLFDPNVTNAYDRISADEVGMSSSQETSLLAARKSMTLLKNDGQTLPFATGKKVAVIGKSSNSAEDILGNYVGPICPSGAFDCVQTLYQGVAAANQGGATTLSDDVADINTAIQLAMDADQVVLTISNYGQAGEGKDRTYIGLDTDQQELVAAVLKVGKPTAIVMLNGGLISLDWIKDEAQAILVAFAPGVHGGQAVAETIFGANNPGGKLPVTMYASDYVNDVDFLNMSMQAVAVLHLMNVNGERDDTGPGRSYKYYTGEPLYPFAYGLSYTTFNLSWSPAPPMTTFTSTLRSTTYTATVTNTGSVGGDEVVFAFYKPKSESLKTLPVGNPVPIKEIFGFQRVALGPGQSTQVTFELNAETLAQVTLDGHRELHSGEFEIELTRGHGEVLTGTAVVDVAQPERLATFRKWW</sequence>
<evidence type="ECO:0000256" key="4">
    <source>
        <dbReference type="ARBA" id="ARBA00023157"/>
    </source>
</evidence>
<dbReference type="InterPro" id="IPR017853">
    <property type="entry name" value="GH"/>
</dbReference>
<dbReference type="GO" id="GO:0005576">
    <property type="term" value="C:extracellular region"/>
    <property type="evidence" value="ECO:0007669"/>
    <property type="project" value="InterPro"/>
</dbReference>
<dbReference type="GO" id="GO:0009044">
    <property type="term" value="F:xylan 1,4-beta-xylosidase activity"/>
    <property type="evidence" value="ECO:0000318"/>
    <property type="project" value="GO_Central"/>
</dbReference>
<evidence type="ECO:0000256" key="5">
    <source>
        <dbReference type="ARBA" id="ARBA00023295"/>
    </source>
</evidence>
<dbReference type="InterPro" id="IPR026891">
    <property type="entry name" value="Fn3-like"/>
</dbReference>
<dbReference type="AlphaFoldDB" id="A9VCI2"/>
<dbReference type="STRING" id="81824.A9VCI2"/>
<gene>
    <name evidence="8" type="ORF">MONBRDRAFT_39142</name>
</gene>
<dbReference type="Pfam" id="PF14310">
    <property type="entry name" value="Fn3-like"/>
    <property type="match status" value="1"/>
</dbReference>
<dbReference type="EMBL" id="CH991581">
    <property type="protein sequence ID" value="EDQ84789.1"/>
    <property type="molecule type" value="Genomic_DNA"/>
</dbReference>
<keyword evidence="5" id="KW-0326">Glycosidase</keyword>
<dbReference type="Gene3D" id="3.20.20.300">
    <property type="entry name" value="Glycoside hydrolase, family 3, N-terminal domain"/>
    <property type="match status" value="1"/>
</dbReference>
<dbReference type="InterPro" id="IPR000177">
    <property type="entry name" value="Apple"/>
</dbReference>
<dbReference type="OMA" id="WTYLQPP"/>